<dbReference type="InterPro" id="IPR036850">
    <property type="entry name" value="NDK-like_dom_sf"/>
</dbReference>
<dbReference type="InterPro" id="IPR001564">
    <property type="entry name" value="Nucleoside_diP_kinase"/>
</dbReference>
<dbReference type="PROSITE" id="PS51374">
    <property type="entry name" value="NDPK_LIKE"/>
    <property type="match status" value="1"/>
</dbReference>
<name>A0ABR0KCG9_9EURO</name>
<feature type="domain" description="Nucleoside diphosphate kinase-like" evidence="12">
    <location>
        <begin position="4"/>
        <end position="141"/>
    </location>
</feature>
<evidence type="ECO:0000256" key="10">
    <source>
        <dbReference type="RuleBase" id="RU004011"/>
    </source>
</evidence>
<dbReference type="HAMAP" id="MF_00451">
    <property type="entry name" value="NDP_kinase"/>
    <property type="match status" value="1"/>
</dbReference>
<gene>
    <name evidence="13" type="primary">ndk1</name>
    <name evidence="13" type="ORF">LTR24_004409</name>
</gene>
<feature type="binding site" evidence="9">
    <location>
        <position position="115"/>
    </location>
    <ligand>
        <name>ATP</name>
        <dbReference type="ChEBI" id="CHEBI:30616"/>
    </ligand>
</feature>
<comment type="catalytic activity">
    <reaction evidence="11">
        <text>a 2'-deoxyribonucleoside 5'-diphosphate + ATP = a 2'-deoxyribonucleoside 5'-triphosphate + ADP</text>
        <dbReference type="Rhea" id="RHEA:44640"/>
        <dbReference type="ChEBI" id="CHEBI:30616"/>
        <dbReference type="ChEBI" id="CHEBI:61560"/>
        <dbReference type="ChEBI" id="CHEBI:73316"/>
        <dbReference type="ChEBI" id="CHEBI:456216"/>
        <dbReference type="EC" id="2.7.4.6"/>
    </reaction>
</comment>
<comment type="cofactor">
    <cofactor evidence="1">
        <name>Mg(2+)</name>
        <dbReference type="ChEBI" id="CHEBI:18420"/>
    </cofactor>
</comment>
<evidence type="ECO:0000256" key="5">
    <source>
        <dbReference type="ARBA" id="ARBA00022679"/>
    </source>
</evidence>
<evidence type="ECO:0000256" key="8">
    <source>
        <dbReference type="ARBA" id="ARBA00022840"/>
    </source>
</evidence>
<keyword evidence="8 11" id="KW-0067">ATP-binding</keyword>
<accession>A0ABR0KCG9</accession>
<reference evidence="13 14" key="1">
    <citation type="submission" date="2023-08" db="EMBL/GenBank/DDBJ databases">
        <title>Black Yeasts Isolated from many extreme environments.</title>
        <authorList>
            <person name="Coleine C."/>
            <person name="Stajich J.E."/>
            <person name="Selbmann L."/>
        </authorList>
    </citation>
    <scope>NUCLEOTIDE SEQUENCE [LARGE SCALE GENOMIC DNA]</scope>
    <source>
        <strain evidence="13 14">CCFEE 5885</strain>
    </source>
</reference>
<feature type="binding site" evidence="9">
    <location>
        <position position="105"/>
    </location>
    <ligand>
        <name>ATP</name>
        <dbReference type="ChEBI" id="CHEBI:30616"/>
    </ligand>
</feature>
<feature type="binding site" evidence="9">
    <location>
        <position position="94"/>
    </location>
    <ligand>
        <name>ATP</name>
        <dbReference type="ChEBI" id="CHEBI:30616"/>
    </ligand>
</feature>
<keyword evidence="14" id="KW-1185">Reference proteome</keyword>
<comment type="caution">
    <text evidence="13">The sequence shown here is derived from an EMBL/GenBank/DDBJ whole genome shotgun (WGS) entry which is preliminary data.</text>
</comment>
<dbReference type="SUPFAM" id="SSF54919">
    <property type="entry name" value="Nucleoside diphosphate kinase, NDK"/>
    <property type="match status" value="1"/>
</dbReference>
<feature type="binding site" evidence="9">
    <location>
        <position position="60"/>
    </location>
    <ligand>
        <name>ATP</name>
        <dbReference type="ChEBI" id="CHEBI:30616"/>
    </ligand>
</feature>
<evidence type="ECO:0000256" key="6">
    <source>
        <dbReference type="ARBA" id="ARBA00022741"/>
    </source>
</evidence>
<dbReference type="EMBL" id="JAVRRG010000045">
    <property type="protein sequence ID" value="KAK5093289.1"/>
    <property type="molecule type" value="Genomic_DNA"/>
</dbReference>
<evidence type="ECO:0000256" key="3">
    <source>
        <dbReference type="ARBA" id="ARBA00012966"/>
    </source>
</evidence>
<dbReference type="CDD" id="cd04413">
    <property type="entry name" value="NDPk_I"/>
    <property type="match status" value="1"/>
</dbReference>
<evidence type="ECO:0000256" key="9">
    <source>
        <dbReference type="PROSITE-ProRule" id="PRU00706"/>
    </source>
</evidence>
<evidence type="ECO:0000256" key="11">
    <source>
        <dbReference type="RuleBase" id="RU004013"/>
    </source>
</evidence>
<evidence type="ECO:0000313" key="13">
    <source>
        <dbReference type="EMBL" id="KAK5093289.1"/>
    </source>
</evidence>
<feature type="active site" description="Pros-phosphohistidine intermediate" evidence="9">
    <location>
        <position position="118"/>
    </location>
</feature>
<comment type="similarity">
    <text evidence="2 9 10">Belongs to the NDK family.</text>
</comment>
<dbReference type="Gene3D" id="3.30.70.141">
    <property type="entry name" value="Nucleoside diphosphate kinase-like domain"/>
    <property type="match status" value="1"/>
</dbReference>
<evidence type="ECO:0000256" key="2">
    <source>
        <dbReference type="ARBA" id="ARBA00008142"/>
    </source>
</evidence>
<feature type="binding site" evidence="9">
    <location>
        <position position="12"/>
    </location>
    <ligand>
        <name>ATP</name>
        <dbReference type="ChEBI" id="CHEBI:30616"/>
    </ligand>
</feature>
<dbReference type="InterPro" id="IPR023005">
    <property type="entry name" value="Nucleoside_diP_kinase_AS"/>
</dbReference>
<dbReference type="GO" id="GO:0004550">
    <property type="term" value="F:nucleoside diphosphate kinase activity"/>
    <property type="evidence" value="ECO:0007669"/>
    <property type="project" value="UniProtKB-EC"/>
</dbReference>
<evidence type="ECO:0000256" key="4">
    <source>
        <dbReference type="ARBA" id="ARBA00017632"/>
    </source>
</evidence>
<dbReference type="Pfam" id="PF00334">
    <property type="entry name" value="NDK"/>
    <property type="match status" value="1"/>
</dbReference>
<dbReference type="PANTHER" id="PTHR11349">
    <property type="entry name" value="NUCLEOSIDE DIPHOSPHATE KINASE"/>
    <property type="match status" value="1"/>
</dbReference>
<dbReference type="PRINTS" id="PR01243">
    <property type="entry name" value="NUCDPKINASE"/>
</dbReference>
<dbReference type="PROSITE" id="PS00469">
    <property type="entry name" value="NDPK"/>
    <property type="match status" value="1"/>
</dbReference>
<dbReference type="Proteomes" id="UP001345013">
    <property type="component" value="Unassembled WGS sequence"/>
</dbReference>
<organism evidence="13 14">
    <name type="scientific">Lithohypha guttulata</name>
    <dbReference type="NCBI Taxonomy" id="1690604"/>
    <lineage>
        <taxon>Eukaryota</taxon>
        <taxon>Fungi</taxon>
        <taxon>Dikarya</taxon>
        <taxon>Ascomycota</taxon>
        <taxon>Pezizomycotina</taxon>
        <taxon>Eurotiomycetes</taxon>
        <taxon>Chaetothyriomycetidae</taxon>
        <taxon>Chaetothyriales</taxon>
        <taxon>Trichomeriaceae</taxon>
        <taxon>Lithohypha</taxon>
    </lineage>
</organism>
<dbReference type="EC" id="2.7.4.6" evidence="3 11"/>
<keyword evidence="6 11" id="KW-0547">Nucleotide-binding</keyword>
<dbReference type="SMART" id="SM00562">
    <property type="entry name" value="NDK"/>
    <property type="match status" value="1"/>
</dbReference>
<evidence type="ECO:0000313" key="14">
    <source>
        <dbReference type="Proteomes" id="UP001345013"/>
    </source>
</evidence>
<protein>
    <recommendedName>
        <fullName evidence="4 11">Nucleoside diphosphate kinase</fullName>
        <ecNumber evidence="3 11">2.7.4.6</ecNumber>
    </recommendedName>
</protein>
<feature type="binding site" evidence="9">
    <location>
        <position position="88"/>
    </location>
    <ligand>
        <name>ATP</name>
        <dbReference type="ChEBI" id="CHEBI:30616"/>
    </ligand>
</feature>
<keyword evidence="5 11" id="KW-0808">Transferase</keyword>
<evidence type="ECO:0000259" key="12">
    <source>
        <dbReference type="SMART" id="SM00562"/>
    </source>
</evidence>
<evidence type="ECO:0000256" key="7">
    <source>
        <dbReference type="ARBA" id="ARBA00022777"/>
    </source>
</evidence>
<evidence type="ECO:0000256" key="1">
    <source>
        <dbReference type="ARBA" id="ARBA00001946"/>
    </source>
</evidence>
<dbReference type="InterPro" id="IPR034907">
    <property type="entry name" value="NDK-like_dom"/>
</dbReference>
<sequence>MSASEQTFIAVKPDGVQRGLIGDIISRFEKRGYKMVAAKMVSPSKEHLEKHYEDLKEKPFFTGLVTYMLSGPIFAMVWEGRDACKTGRAILGATNPLASAPGTIRGDYAIDVGRNVCHGSDGVESAKKEIDLWFKPDEVAKYKNAQFDWIYEKA</sequence>
<keyword evidence="7 11" id="KW-0418">Kinase</keyword>
<proteinExistence type="inferred from homology"/>
<dbReference type="NCBIfam" id="NF001908">
    <property type="entry name" value="PRK00668.1"/>
    <property type="match status" value="1"/>
</dbReference>